<dbReference type="AlphaFoldDB" id="Q0CPL6"/>
<feature type="compositionally biased region" description="Pro residues" evidence="3">
    <location>
        <begin position="332"/>
        <end position="342"/>
    </location>
</feature>
<feature type="compositionally biased region" description="Polar residues" evidence="3">
    <location>
        <begin position="664"/>
        <end position="679"/>
    </location>
</feature>
<feature type="compositionally biased region" description="Low complexity" evidence="3">
    <location>
        <begin position="296"/>
        <end position="307"/>
    </location>
</feature>
<dbReference type="EMBL" id="CH476599">
    <property type="protein sequence ID" value="EAU34815.1"/>
    <property type="molecule type" value="Genomic_DNA"/>
</dbReference>
<dbReference type="PANTHER" id="PTHR15074">
    <property type="entry name" value="METHYL-CPG-BINDING PROTEIN"/>
    <property type="match status" value="1"/>
</dbReference>
<feature type="compositionally biased region" description="Basic residues" evidence="3">
    <location>
        <begin position="815"/>
        <end position="825"/>
    </location>
</feature>
<evidence type="ECO:0000256" key="1">
    <source>
        <dbReference type="ARBA" id="ARBA00004123"/>
    </source>
</evidence>
<dbReference type="GO" id="GO:0005634">
    <property type="term" value="C:nucleus"/>
    <property type="evidence" value="ECO:0007669"/>
    <property type="project" value="UniProtKB-SubCell"/>
</dbReference>
<dbReference type="eggNOG" id="ENOG502S3KS">
    <property type="taxonomic scope" value="Eukaryota"/>
</dbReference>
<evidence type="ECO:0000313" key="5">
    <source>
        <dbReference type="Proteomes" id="UP000007963"/>
    </source>
</evidence>
<dbReference type="GeneID" id="4320067"/>
<protein>
    <recommendedName>
        <fullName evidence="6">5-Methylcytosine G/T mismatch-specific DNA glycosylase</fullName>
    </recommendedName>
</protein>
<dbReference type="RefSeq" id="XP_001213546.1">
    <property type="nucleotide sequence ID" value="XM_001213546.1"/>
</dbReference>
<feature type="compositionally biased region" description="Basic and acidic residues" evidence="3">
    <location>
        <begin position="197"/>
        <end position="215"/>
    </location>
</feature>
<dbReference type="InterPro" id="IPR045138">
    <property type="entry name" value="MeCP2/MBD4"/>
</dbReference>
<evidence type="ECO:0000256" key="2">
    <source>
        <dbReference type="ARBA" id="ARBA00023242"/>
    </source>
</evidence>
<sequence>MFLPLRLNDRDRDRTRSKKTASPSSPKTKHRHPRSSQGRSSRTSTKEQDADAPTGRSSTPSTSTASSRKQRRSSMPGVDSASRSGTASFLESRTSLPYPTFSKAHSKEAVGKPGIPTPDPTDLTEKSKENENGDSTEPSDNQNAPPSPPLTSVDQNSRKGSSVGEKDEKSTGEKSKDGKTKIRIRTESTRSSSSLRSKRDEKSKSSKTTKPDTPSKSKRSSHHEKDSPSRTASRNSMKSKIVDEASLPKRSGSRSAASPTGSPATVREVGTESANGSDATIGAPPRKPKSPDKPPSRTQMRSSMSSRPGSRTPVDVSFDYGRPPTAHSAFDAPPPPPPPPEMPVSIPRVDYLLQNGGLDHRVPKALLMGAGVPETAPYQTLPPQYAASRVFDPFNRLLDDYNNVMAKNGSLAVATGYRSVARRLLDRLEAVFARDISSESCTCLMCDHEEMEERPSGVSWGEVLELVSGRRELPNWPPFILMPSVGEAELSGNEHIPMQKMDIDVPEEYREHYMRQSRKTQAAVDKWLSEQSDQPTSAPQDVDDETLTFAMLTHLAPELRPIFRALLGIKSTSPTPQPDGEPRVRSPALVSSSLAIQRLYRLPSVPRDPETAMYMLNNPGMHHVLATLAAISDDEWDILISGRFDGFLRSGAEDTYAGPGSTPPRWSNSRSNTPFTTGGISRGPTPSHMDGTFRPASQPYGVNSTASFGGPIALDEEMEIAALAEIERDIYLGMEALEDAFEALHCKAETVRRALRERGAGLSVANQNRRGSYVEARLGTPSSALGQWESGPDDDFLDDDRSLAPDDSASNISSNRRRRPKRRTERRTPAPVEEEDEDFAIYTVLVQYTFTYSPIHPLGASSDFYLFLLTSYFDLIPVRRFRPDSTMDGDRTGTIILISRPNYLVTLCSVDTIPRERYPKGVTEPRAGARFYPLQTEFSHDNDNLLGSDMPLLHMYVATMVYGVRV</sequence>
<dbReference type="PANTHER" id="PTHR15074:SF5">
    <property type="entry name" value="5-METHYLCYTOSINE G_T MISMATCH-SPECIFIC DNA GLYCOSYLASE"/>
    <property type="match status" value="1"/>
</dbReference>
<feature type="compositionally biased region" description="Polar residues" evidence="3">
    <location>
        <begin position="133"/>
        <end position="160"/>
    </location>
</feature>
<dbReference type="STRING" id="341663.Q0CPL6"/>
<reference evidence="5" key="1">
    <citation type="submission" date="2005-09" db="EMBL/GenBank/DDBJ databases">
        <title>Annotation of the Aspergillus terreus NIH2624 genome.</title>
        <authorList>
            <person name="Birren B.W."/>
            <person name="Lander E.S."/>
            <person name="Galagan J.E."/>
            <person name="Nusbaum C."/>
            <person name="Devon K."/>
            <person name="Henn M."/>
            <person name="Ma L.-J."/>
            <person name="Jaffe D.B."/>
            <person name="Butler J."/>
            <person name="Alvarez P."/>
            <person name="Gnerre S."/>
            <person name="Grabherr M."/>
            <person name="Kleber M."/>
            <person name="Mauceli E.W."/>
            <person name="Brockman W."/>
            <person name="Rounsley S."/>
            <person name="Young S.K."/>
            <person name="LaButti K."/>
            <person name="Pushparaj V."/>
            <person name="DeCaprio D."/>
            <person name="Crawford M."/>
            <person name="Koehrsen M."/>
            <person name="Engels R."/>
            <person name="Montgomery P."/>
            <person name="Pearson M."/>
            <person name="Howarth C."/>
            <person name="Larson L."/>
            <person name="Luoma S."/>
            <person name="White J."/>
            <person name="Alvarado L."/>
            <person name="Kodira C.D."/>
            <person name="Zeng Q."/>
            <person name="Oleary S."/>
            <person name="Yandava C."/>
            <person name="Denning D.W."/>
            <person name="Nierman W.C."/>
            <person name="Milne T."/>
            <person name="Madden K."/>
        </authorList>
    </citation>
    <scope>NUCLEOTIDE SEQUENCE [LARGE SCALE GENOMIC DNA]</scope>
    <source>
        <strain evidence="5">NIH 2624 / FGSC A1156</strain>
    </source>
</reference>
<accession>Q0CPL6</accession>
<proteinExistence type="predicted"/>
<dbReference type="VEuPathDB" id="FungiDB:ATEG_04368"/>
<organism evidence="4 5">
    <name type="scientific">Aspergillus terreus (strain NIH 2624 / FGSC A1156)</name>
    <dbReference type="NCBI Taxonomy" id="341663"/>
    <lineage>
        <taxon>Eukaryota</taxon>
        <taxon>Fungi</taxon>
        <taxon>Dikarya</taxon>
        <taxon>Ascomycota</taxon>
        <taxon>Pezizomycotina</taxon>
        <taxon>Eurotiomycetes</taxon>
        <taxon>Eurotiomycetidae</taxon>
        <taxon>Eurotiales</taxon>
        <taxon>Aspergillaceae</taxon>
        <taxon>Aspergillus</taxon>
        <taxon>Aspergillus subgen. Circumdati</taxon>
    </lineage>
</organism>
<feature type="compositionally biased region" description="Polar residues" evidence="3">
    <location>
        <begin position="81"/>
        <end position="97"/>
    </location>
</feature>
<dbReference type="Proteomes" id="UP000007963">
    <property type="component" value="Unassembled WGS sequence"/>
</dbReference>
<feature type="region of interest" description="Disordered" evidence="3">
    <location>
        <begin position="1"/>
        <end position="343"/>
    </location>
</feature>
<dbReference type="GO" id="GO:0003677">
    <property type="term" value="F:DNA binding"/>
    <property type="evidence" value="ECO:0007669"/>
    <property type="project" value="InterPro"/>
</dbReference>
<comment type="subcellular location">
    <subcellularLocation>
        <location evidence="1">Nucleus</location>
    </subcellularLocation>
</comment>
<feature type="region of interest" description="Disordered" evidence="3">
    <location>
        <begin position="655"/>
        <end position="691"/>
    </location>
</feature>
<dbReference type="HOGENOM" id="CLU_008691_0_0_1"/>
<evidence type="ECO:0008006" key="6">
    <source>
        <dbReference type="Google" id="ProtNLM"/>
    </source>
</evidence>
<feature type="compositionally biased region" description="Basic and acidic residues" evidence="3">
    <location>
        <begin position="164"/>
        <end position="188"/>
    </location>
</feature>
<dbReference type="OMA" id="KNPHTHD"/>
<keyword evidence="2" id="KW-0539">Nucleus</keyword>
<feature type="region of interest" description="Disordered" evidence="3">
    <location>
        <begin position="782"/>
        <end position="833"/>
    </location>
</feature>
<evidence type="ECO:0000256" key="3">
    <source>
        <dbReference type="SAM" id="MobiDB-lite"/>
    </source>
</evidence>
<dbReference type="OrthoDB" id="5373744at2759"/>
<name>Q0CPL6_ASPTN</name>
<feature type="compositionally biased region" description="Low complexity" evidence="3">
    <location>
        <begin position="52"/>
        <end position="67"/>
    </location>
</feature>
<gene>
    <name evidence="4" type="ORF">ATEG_04368</name>
</gene>
<feature type="compositionally biased region" description="Polar residues" evidence="3">
    <location>
        <begin position="229"/>
        <end position="238"/>
    </location>
</feature>
<evidence type="ECO:0000313" key="4">
    <source>
        <dbReference type="EMBL" id="EAU34815.1"/>
    </source>
</evidence>
<feature type="compositionally biased region" description="Polar residues" evidence="3">
    <location>
        <begin position="253"/>
        <end position="263"/>
    </location>
</feature>